<dbReference type="InterPro" id="IPR022892">
    <property type="entry name" value="RNaseHI"/>
</dbReference>
<dbReference type="RefSeq" id="WP_338516173.1">
    <property type="nucleotide sequence ID" value="NZ_CP135137.1"/>
</dbReference>
<evidence type="ECO:0000256" key="10">
    <source>
        <dbReference type="HAMAP-Rule" id="MF_00042"/>
    </source>
</evidence>
<keyword evidence="10" id="KW-0963">Cytoplasm</keyword>
<dbReference type="EC" id="3.1.26.4" evidence="4 10"/>
<comment type="cofactor">
    <cofactor evidence="10">
        <name>Mg(2+)</name>
        <dbReference type="ChEBI" id="CHEBI:18420"/>
    </cofactor>
    <text evidence="10">Binds 1 Mg(2+) ion per subunit. May bind a second metal ion at a regulatory site, or after substrate binding.</text>
</comment>
<comment type="subcellular location">
    <subcellularLocation>
        <location evidence="10">Cytoplasm</location>
    </subcellularLocation>
</comment>
<keyword evidence="13" id="KW-1185">Reference proteome</keyword>
<feature type="binding site" evidence="10">
    <location>
        <position position="8"/>
    </location>
    <ligand>
        <name>Mg(2+)</name>
        <dbReference type="ChEBI" id="CHEBI:18420"/>
        <label>2</label>
    </ligand>
</feature>
<dbReference type="HAMAP" id="MF_00042">
    <property type="entry name" value="RNase_H"/>
    <property type="match status" value="1"/>
</dbReference>
<evidence type="ECO:0000256" key="1">
    <source>
        <dbReference type="ARBA" id="ARBA00000077"/>
    </source>
</evidence>
<dbReference type="Gene3D" id="3.30.420.10">
    <property type="entry name" value="Ribonuclease H-like superfamily/Ribonuclease H"/>
    <property type="match status" value="1"/>
</dbReference>
<evidence type="ECO:0000313" key="13">
    <source>
        <dbReference type="Proteomes" id="UP001368618"/>
    </source>
</evidence>
<dbReference type="PROSITE" id="PS50879">
    <property type="entry name" value="RNASE_H_1"/>
    <property type="match status" value="1"/>
</dbReference>
<evidence type="ECO:0000313" key="12">
    <source>
        <dbReference type="EMBL" id="WWR11620.1"/>
    </source>
</evidence>
<evidence type="ECO:0000256" key="5">
    <source>
        <dbReference type="ARBA" id="ARBA00022722"/>
    </source>
</evidence>
<evidence type="ECO:0000256" key="6">
    <source>
        <dbReference type="ARBA" id="ARBA00022723"/>
    </source>
</evidence>
<dbReference type="InterPro" id="IPR012337">
    <property type="entry name" value="RNaseH-like_sf"/>
</dbReference>
<dbReference type="CDD" id="cd09278">
    <property type="entry name" value="RNase_HI_prokaryote_like"/>
    <property type="match status" value="1"/>
</dbReference>
<feature type="domain" description="RNase H type-1" evidence="11">
    <location>
        <begin position="1"/>
        <end position="140"/>
    </location>
</feature>
<gene>
    <name evidence="10 12" type="primary">rnhA</name>
    <name evidence="12" type="ORF">RQL39_00390</name>
</gene>
<dbReference type="NCBIfam" id="NF001236">
    <property type="entry name" value="PRK00203.1"/>
    <property type="match status" value="1"/>
</dbReference>
<keyword evidence="8 10" id="KW-0378">Hydrolase</keyword>
<comment type="function">
    <text evidence="10">Endonuclease that specifically degrades the RNA of RNA-DNA hybrids.</text>
</comment>
<keyword evidence="6 10" id="KW-0479">Metal-binding</keyword>
<sequence length="144" mass="16765">MIVKVYTDGACKGNPGPGGWGFLLRYCNYTKFFYGFDPLTTNNRMELTAAIKALESLNRSCNVHLFTDSKYLSQGMNDWIFKWKKNFWVSNRKKPIKNIDLWKKLDLISNFHVVNWYWIKGHSGYPENEQVDALAKKAILESLC</sequence>
<keyword evidence="9 10" id="KW-0460">Magnesium</keyword>
<accession>A0ABZ2H0D7</accession>
<keyword evidence="7 10" id="KW-0255">Endonuclease</keyword>
<evidence type="ECO:0000256" key="8">
    <source>
        <dbReference type="ARBA" id="ARBA00022801"/>
    </source>
</evidence>
<proteinExistence type="inferred from homology"/>
<keyword evidence="5 10" id="KW-0540">Nuclease</keyword>
<dbReference type="PANTHER" id="PTHR10642:SF26">
    <property type="entry name" value="RIBONUCLEASE H1"/>
    <property type="match status" value="1"/>
</dbReference>
<dbReference type="PANTHER" id="PTHR10642">
    <property type="entry name" value="RIBONUCLEASE H1"/>
    <property type="match status" value="1"/>
</dbReference>
<dbReference type="InterPro" id="IPR002156">
    <property type="entry name" value="RNaseH_domain"/>
</dbReference>
<reference evidence="12" key="1">
    <citation type="submission" date="2023-09" db="EMBL/GenBank/DDBJ databases">
        <title>Genomes of two closely related lineages of the louse Polyplax serrata with different host specificities.</title>
        <authorList>
            <person name="Martinu J."/>
            <person name="Tarabai H."/>
            <person name="Stefka J."/>
            <person name="Hypsa V."/>
        </authorList>
    </citation>
    <scope>NUCLEOTIDE SEQUENCE [LARGE SCALE GENOMIC DNA]</scope>
    <source>
        <strain evidence="12">98ZLc_SE</strain>
    </source>
</reference>
<evidence type="ECO:0000256" key="9">
    <source>
        <dbReference type="ARBA" id="ARBA00022842"/>
    </source>
</evidence>
<comment type="subunit">
    <text evidence="3 10">Monomer.</text>
</comment>
<dbReference type="Proteomes" id="UP001368618">
    <property type="component" value="Chromosome"/>
</dbReference>
<name>A0ABZ2H0D7_9GAMM</name>
<evidence type="ECO:0000256" key="7">
    <source>
        <dbReference type="ARBA" id="ARBA00022759"/>
    </source>
</evidence>
<protein>
    <recommendedName>
        <fullName evidence="4 10">Ribonuclease H</fullName>
        <shortName evidence="10">RNase H</shortName>
        <ecNumber evidence="4 10">3.1.26.4</ecNumber>
    </recommendedName>
</protein>
<evidence type="ECO:0000256" key="3">
    <source>
        <dbReference type="ARBA" id="ARBA00011245"/>
    </source>
</evidence>
<dbReference type="InterPro" id="IPR050092">
    <property type="entry name" value="RNase_H"/>
</dbReference>
<comment type="similarity">
    <text evidence="2 10">Belongs to the RNase H family.</text>
</comment>
<dbReference type="GO" id="GO:0004523">
    <property type="term" value="F:RNA-DNA hybrid ribonuclease activity"/>
    <property type="evidence" value="ECO:0007669"/>
    <property type="project" value="UniProtKB-EC"/>
</dbReference>
<feature type="binding site" evidence="10">
    <location>
        <position position="8"/>
    </location>
    <ligand>
        <name>Mg(2+)</name>
        <dbReference type="ChEBI" id="CHEBI:18420"/>
        <label>1</label>
    </ligand>
</feature>
<evidence type="ECO:0000256" key="2">
    <source>
        <dbReference type="ARBA" id="ARBA00005300"/>
    </source>
</evidence>
<dbReference type="SUPFAM" id="SSF53098">
    <property type="entry name" value="Ribonuclease H-like"/>
    <property type="match status" value="1"/>
</dbReference>
<dbReference type="Pfam" id="PF00075">
    <property type="entry name" value="RNase_H"/>
    <property type="match status" value="1"/>
</dbReference>
<dbReference type="InterPro" id="IPR036397">
    <property type="entry name" value="RNaseH_sf"/>
</dbReference>
<dbReference type="EMBL" id="CP135137">
    <property type="protein sequence ID" value="WWR11620.1"/>
    <property type="molecule type" value="Genomic_DNA"/>
</dbReference>
<feature type="binding site" evidence="10">
    <location>
        <position position="68"/>
    </location>
    <ligand>
        <name>Mg(2+)</name>
        <dbReference type="ChEBI" id="CHEBI:18420"/>
        <label>1</label>
    </ligand>
</feature>
<organism evidence="12 13">
    <name type="scientific">Candidatus Legionella polyplacis</name>
    <dbReference type="NCBI Taxonomy" id="2005262"/>
    <lineage>
        <taxon>Bacteria</taxon>
        <taxon>Pseudomonadati</taxon>
        <taxon>Pseudomonadota</taxon>
        <taxon>Gammaproteobacteria</taxon>
        <taxon>Legionellales</taxon>
        <taxon>Legionellaceae</taxon>
        <taxon>Legionella</taxon>
    </lineage>
</organism>
<feature type="binding site" evidence="10">
    <location>
        <position position="132"/>
    </location>
    <ligand>
        <name>Mg(2+)</name>
        <dbReference type="ChEBI" id="CHEBI:18420"/>
        <label>2</label>
    </ligand>
</feature>
<evidence type="ECO:0000259" key="11">
    <source>
        <dbReference type="PROSITE" id="PS50879"/>
    </source>
</evidence>
<feature type="binding site" evidence="10">
    <location>
        <position position="46"/>
    </location>
    <ligand>
        <name>Mg(2+)</name>
        <dbReference type="ChEBI" id="CHEBI:18420"/>
        <label>1</label>
    </ligand>
</feature>
<evidence type="ECO:0000256" key="4">
    <source>
        <dbReference type="ARBA" id="ARBA00012180"/>
    </source>
</evidence>
<comment type="catalytic activity">
    <reaction evidence="1 10">
        <text>Endonucleolytic cleavage to 5'-phosphomonoester.</text>
        <dbReference type="EC" id="3.1.26.4"/>
    </reaction>
</comment>